<evidence type="ECO:0000256" key="4">
    <source>
        <dbReference type="ARBA" id="ARBA00022701"/>
    </source>
</evidence>
<proteinExistence type="inferred from homology"/>
<dbReference type="InterPro" id="IPR027329">
    <property type="entry name" value="TPX2_C"/>
</dbReference>
<dbReference type="EMBL" id="CP136890">
    <property type="protein sequence ID" value="WOK94179.1"/>
    <property type="molecule type" value="Genomic_DNA"/>
</dbReference>
<feature type="region of interest" description="Disordered" evidence="6">
    <location>
        <begin position="210"/>
        <end position="344"/>
    </location>
</feature>
<gene>
    <name evidence="8" type="ORF">Cni_G02881</name>
</gene>
<name>A0AAQ3Q2U5_9LILI</name>
<feature type="domain" description="TPX2 C-terminal" evidence="7">
    <location>
        <begin position="362"/>
        <end position="430"/>
    </location>
</feature>
<comment type="similarity">
    <text evidence="2">Belongs to the TPX2 family.</text>
</comment>
<dbReference type="Proteomes" id="UP001327560">
    <property type="component" value="Chromosome 1"/>
</dbReference>
<evidence type="ECO:0000256" key="3">
    <source>
        <dbReference type="ARBA" id="ARBA00022490"/>
    </source>
</evidence>
<evidence type="ECO:0000256" key="2">
    <source>
        <dbReference type="ARBA" id="ARBA00005885"/>
    </source>
</evidence>
<dbReference type="PANTHER" id="PTHR47067:SF6">
    <property type="entry name" value="PROTEIN WVD2-LIKE 7"/>
    <property type="match status" value="1"/>
</dbReference>
<comment type="subcellular location">
    <subcellularLocation>
        <location evidence="1">Cytoplasm</location>
        <location evidence="1">Cytoskeleton</location>
    </subcellularLocation>
</comment>
<dbReference type="GO" id="GO:0005874">
    <property type="term" value="C:microtubule"/>
    <property type="evidence" value="ECO:0007669"/>
    <property type="project" value="UniProtKB-KW"/>
</dbReference>
<feature type="compositionally biased region" description="Basic and acidic residues" evidence="6">
    <location>
        <begin position="210"/>
        <end position="236"/>
    </location>
</feature>
<feature type="compositionally biased region" description="Polar residues" evidence="6">
    <location>
        <begin position="468"/>
        <end position="482"/>
    </location>
</feature>
<dbReference type="InterPro" id="IPR044216">
    <property type="entry name" value="WDL7"/>
</dbReference>
<evidence type="ECO:0000256" key="5">
    <source>
        <dbReference type="ARBA" id="ARBA00023212"/>
    </source>
</evidence>
<keyword evidence="5" id="KW-0206">Cytoskeleton</keyword>
<evidence type="ECO:0000313" key="9">
    <source>
        <dbReference type="Proteomes" id="UP001327560"/>
    </source>
</evidence>
<evidence type="ECO:0000259" key="7">
    <source>
        <dbReference type="Pfam" id="PF06886"/>
    </source>
</evidence>
<feature type="region of interest" description="Disordered" evidence="6">
    <location>
        <begin position="401"/>
        <end position="524"/>
    </location>
</feature>
<dbReference type="AlphaFoldDB" id="A0AAQ3Q2U5"/>
<feature type="compositionally biased region" description="Basic and acidic residues" evidence="6">
    <location>
        <begin position="293"/>
        <end position="304"/>
    </location>
</feature>
<accession>A0AAQ3Q2U5</accession>
<evidence type="ECO:0000256" key="1">
    <source>
        <dbReference type="ARBA" id="ARBA00004245"/>
    </source>
</evidence>
<dbReference type="Pfam" id="PF06886">
    <property type="entry name" value="TPX2"/>
    <property type="match status" value="1"/>
</dbReference>
<keyword evidence="9" id="KW-1185">Reference proteome</keyword>
<feature type="compositionally biased region" description="Basic and acidic residues" evidence="6">
    <location>
        <begin position="492"/>
        <end position="523"/>
    </location>
</feature>
<dbReference type="PANTHER" id="PTHR47067">
    <property type="entry name" value="TPX2 (TARGETING PROTEIN FOR XKLP2) PROTEIN FAMILY-RELATED"/>
    <property type="match status" value="1"/>
</dbReference>
<reference evidence="8 9" key="1">
    <citation type="submission" date="2023-10" db="EMBL/GenBank/DDBJ databases">
        <title>Chromosome-scale genome assembly provides insights into flower coloration mechanisms of Canna indica.</title>
        <authorList>
            <person name="Li C."/>
        </authorList>
    </citation>
    <scope>NUCLEOTIDE SEQUENCE [LARGE SCALE GENOMIC DNA]</scope>
    <source>
        <tissue evidence="8">Flower</tissue>
    </source>
</reference>
<feature type="compositionally biased region" description="Basic and acidic residues" evidence="6">
    <location>
        <begin position="260"/>
        <end position="281"/>
    </location>
</feature>
<keyword evidence="3" id="KW-0963">Cytoplasm</keyword>
<keyword evidence="4" id="KW-0493">Microtubule</keyword>
<evidence type="ECO:0000313" key="8">
    <source>
        <dbReference type="EMBL" id="WOK94179.1"/>
    </source>
</evidence>
<protein>
    <submittedName>
        <fullName evidence="8">Protein WVD2-like 7 isoform X1</fullName>
    </submittedName>
</protein>
<evidence type="ECO:0000256" key="6">
    <source>
        <dbReference type="SAM" id="MobiDB-lite"/>
    </source>
</evidence>
<sequence length="553" mass="62512">MTTEIEDSIIYQDERSLSGSISFGRFEAETLSWERRSSFSHNRYLEDVEKYATPGSVNQKKAYFEAHFKNRPLLYLTSLGSQNEAIPQFSKHCTGYQRDNLLENGDNEHREFTFNDEMPAVFDDHKLTKCEQEETLSLEFSKESTSSVDQQLLVSGAECDEAHQTQLDGSILEYENSVQMVANENHEHDTGDLLHKVDFSSELPADIKDNAASLETKERTSTKGNVEKKSTEEKPRNQLPNSRISRKLSNKSSHSSGKMFAKDLVDTERSYAPKAQSEKKLTARTSQNSSDVKSQKTKDAENMKAKARQGNRSDKGLRQKIVAHEPNSVPGKCQADAQHSKDRSARIFVSAKSEGKQSTSVFNFRSDERAEKRKEFYMKLEKKLHAKEVEITKIQIRTQEEAETEIKQLRKSRTFKATPMPSFYREAGQPAPRVPNGKKGVATPSSFSKSESKTKILANRSSAREKSPSCSKIIQEGSSSGKPPNGLGNADNHQERNLDNKIEARRKDDKSKLNEHLENYSRKKEVRRNITRTGVGRMMKGIADRNLAVQVAS</sequence>
<organism evidence="8 9">
    <name type="scientific">Canna indica</name>
    <name type="common">Indian-shot</name>
    <dbReference type="NCBI Taxonomy" id="4628"/>
    <lineage>
        <taxon>Eukaryota</taxon>
        <taxon>Viridiplantae</taxon>
        <taxon>Streptophyta</taxon>
        <taxon>Embryophyta</taxon>
        <taxon>Tracheophyta</taxon>
        <taxon>Spermatophyta</taxon>
        <taxon>Magnoliopsida</taxon>
        <taxon>Liliopsida</taxon>
        <taxon>Zingiberales</taxon>
        <taxon>Cannaceae</taxon>
        <taxon>Canna</taxon>
    </lineage>
</organism>
<feature type="compositionally biased region" description="Polar residues" evidence="6">
    <location>
        <begin position="283"/>
        <end position="292"/>
    </location>
</feature>